<keyword evidence="10" id="KW-1185">Reference proteome</keyword>
<organism evidence="9 10">
    <name type="scientific">Paenibacillus borealis</name>
    <dbReference type="NCBI Taxonomy" id="160799"/>
    <lineage>
        <taxon>Bacteria</taxon>
        <taxon>Bacillati</taxon>
        <taxon>Bacillota</taxon>
        <taxon>Bacilli</taxon>
        <taxon>Bacillales</taxon>
        <taxon>Paenibacillaceae</taxon>
        <taxon>Paenibacillus</taxon>
    </lineage>
</organism>
<evidence type="ECO:0000259" key="8">
    <source>
        <dbReference type="PROSITE" id="PS50928"/>
    </source>
</evidence>
<feature type="transmembrane region" description="Helical" evidence="7">
    <location>
        <begin position="99"/>
        <end position="120"/>
    </location>
</feature>
<dbReference type="EMBL" id="MPTB01000047">
    <property type="protein sequence ID" value="OMD41247.1"/>
    <property type="molecule type" value="Genomic_DNA"/>
</dbReference>
<comment type="similarity">
    <text evidence="7">Belongs to the binding-protein-dependent transport system permease family.</text>
</comment>
<feature type="transmembrane region" description="Helical" evidence="7">
    <location>
        <begin position="184"/>
        <end position="210"/>
    </location>
</feature>
<dbReference type="SUPFAM" id="SSF161098">
    <property type="entry name" value="MetI-like"/>
    <property type="match status" value="1"/>
</dbReference>
<dbReference type="Gene3D" id="1.10.3720.10">
    <property type="entry name" value="MetI-like"/>
    <property type="match status" value="1"/>
</dbReference>
<dbReference type="Proteomes" id="UP000187412">
    <property type="component" value="Unassembled WGS sequence"/>
</dbReference>
<dbReference type="InterPro" id="IPR035906">
    <property type="entry name" value="MetI-like_sf"/>
</dbReference>
<keyword evidence="2 7" id="KW-0813">Transport</keyword>
<dbReference type="Pfam" id="PF00528">
    <property type="entry name" value="BPD_transp_1"/>
    <property type="match status" value="1"/>
</dbReference>
<feature type="transmembrane region" description="Helical" evidence="7">
    <location>
        <begin position="231"/>
        <end position="251"/>
    </location>
</feature>
<evidence type="ECO:0000256" key="3">
    <source>
        <dbReference type="ARBA" id="ARBA00022475"/>
    </source>
</evidence>
<keyword evidence="4 7" id="KW-0812">Transmembrane</keyword>
<feature type="domain" description="ABC transmembrane type-1" evidence="8">
    <location>
        <begin position="95"/>
        <end position="313"/>
    </location>
</feature>
<keyword evidence="6 7" id="KW-0472">Membrane</keyword>
<sequence length="325" mass="36455">MKKSIVTSSPPGVPPGVRPEASRKSFWFRFSRQLDLQLMVIPAMILIVIFSYLPMYGVLMAFQDYDIFQGFLHSPWVGFKYFQMFFEAPEFWTVMRNTIVISALRLLIGFPAPILLALILNEVIHSRFKRMIQTISYLPHFLSWVIVSGFVTSMLATDNGSVNMLLQKLHLISEPVNFLSIPGYFWAILIGTGIWKEIGFSGIVYLAAIAGINPEIYEAASIDGANRLKKIWYITLPGISGVVTIFMILAVGDILSAGFEDILLLAKNPVLQDVSDVIDTYVYRVGIRNSLFSYAAAVGLFKSIISVFLLTVANRIARKLGHSLW</sequence>
<dbReference type="PANTHER" id="PTHR43227">
    <property type="entry name" value="BLL4140 PROTEIN"/>
    <property type="match status" value="1"/>
</dbReference>
<evidence type="ECO:0000313" key="10">
    <source>
        <dbReference type="Proteomes" id="UP000187412"/>
    </source>
</evidence>
<evidence type="ECO:0000256" key="5">
    <source>
        <dbReference type="ARBA" id="ARBA00022989"/>
    </source>
</evidence>
<dbReference type="CDD" id="cd06261">
    <property type="entry name" value="TM_PBP2"/>
    <property type="match status" value="1"/>
</dbReference>
<feature type="transmembrane region" description="Helical" evidence="7">
    <location>
        <begin position="34"/>
        <end position="53"/>
    </location>
</feature>
<evidence type="ECO:0000256" key="7">
    <source>
        <dbReference type="RuleBase" id="RU363032"/>
    </source>
</evidence>
<keyword evidence="5 7" id="KW-1133">Transmembrane helix</keyword>
<protein>
    <submittedName>
        <fullName evidence="9">Protein lplB</fullName>
    </submittedName>
</protein>
<dbReference type="PROSITE" id="PS50928">
    <property type="entry name" value="ABC_TM1"/>
    <property type="match status" value="1"/>
</dbReference>
<feature type="transmembrane region" description="Helical" evidence="7">
    <location>
        <begin position="141"/>
        <end position="157"/>
    </location>
</feature>
<dbReference type="PANTHER" id="PTHR43227:SF11">
    <property type="entry name" value="BLL4140 PROTEIN"/>
    <property type="match status" value="1"/>
</dbReference>
<dbReference type="InterPro" id="IPR000515">
    <property type="entry name" value="MetI-like"/>
</dbReference>
<evidence type="ECO:0000313" key="9">
    <source>
        <dbReference type="EMBL" id="OMD41247.1"/>
    </source>
</evidence>
<comment type="subcellular location">
    <subcellularLocation>
        <location evidence="1 7">Cell membrane</location>
        <topology evidence="1 7">Multi-pass membrane protein</topology>
    </subcellularLocation>
</comment>
<gene>
    <name evidence="9" type="ORF">BSK56_27700</name>
</gene>
<feature type="transmembrane region" description="Helical" evidence="7">
    <location>
        <begin position="291"/>
        <end position="313"/>
    </location>
</feature>
<name>A0ABX3GZB5_PAEBO</name>
<comment type="caution">
    <text evidence="9">The sequence shown here is derived from an EMBL/GenBank/DDBJ whole genome shotgun (WGS) entry which is preliminary data.</text>
</comment>
<evidence type="ECO:0000256" key="6">
    <source>
        <dbReference type="ARBA" id="ARBA00023136"/>
    </source>
</evidence>
<dbReference type="InterPro" id="IPR050809">
    <property type="entry name" value="UgpAE/MalFG_permease"/>
</dbReference>
<evidence type="ECO:0000256" key="2">
    <source>
        <dbReference type="ARBA" id="ARBA00022448"/>
    </source>
</evidence>
<reference evidence="9 10" key="1">
    <citation type="submission" date="2016-10" db="EMBL/GenBank/DDBJ databases">
        <title>Paenibacillus species isolates.</title>
        <authorList>
            <person name="Beno S.M."/>
        </authorList>
    </citation>
    <scope>NUCLEOTIDE SEQUENCE [LARGE SCALE GENOMIC DNA]</scope>
    <source>
        <strain evidence="9 10">FSL H7-0744</strain>
    </source>
</reference>
<accession>A0ABX3GZB5</accession>
<evidence type="ECO:0000256" key="1">
    <source>
        <dbReference type="ARBA" id="ARBA00004651"/>
    </source>
</evidence>
<proteinExistence type="inferred from homology"/>
<evidence type="ECO:0000256" key="4">
    <source>
        <dbReference type="ARBA" id="ARBA00022692"/>
    </source>
</evidence>
<keyword evidence="3" id="KW-1003">Cell membrane</keyword>